<proteinExistence type="predicted"/>
<dbReference type="AlphaFoldDB" id="A0A1Q2L570"/>
<gene>
    <name evidence="1" type="ORF">B0X71_20675</name>
</gene>
<protein>
    <submittedName>
        <fullName evidence="1">Uncharacterized protein</fullName>
    </submittedName>
</protein>
<dbReference type="RefSeq" id="WP_077591428.1">
    <property type="nucleotide sequence ID" value="NZ_CP019642.1"/>
</dbReference>
<evidence type="ECO:0000313" key="1">
    <source>
        <dbReference type="EMBL" id="AQQ55590.1"/>
    </source>
</evidence>
<dbReference type="Proteomes" id="UP000188184">
    <property type="component" value="Plasmid unnamed2"/>
</dbReference>
<name>A0A1Q2L570_9BACL</name>
<reference evidence="1 2" key="1">
    <citation type="submission" date="2017-02" db="EMBL/GenBank/DDBJ databases">
        <title>The complete genomic sequence of a novel cold adapted crude oil-degrading bacterium Planococcus qaidamina Y42.</title>
        <authorList>
            <person name="Yang R."/>
        </authorList>
    </citation>
    <scope>NUCLEOTIDE SEQUENCE [LARGE SCALE GENOMIC DNA]</scope>
    <source>
        <strain evidence="1 2">Y42</strain>
        <plasmid evidence="1 2">unnamed2</plasmid>
    </source>
</reference>
<keyword evidence="2" id="KW-1185">Reference proteome</keyword>
<sequence length="183" mass="20811">MQAWNLKSVLFLLATVVLGLVSFNLYVANSDLQDELAELQEEVVQLQASQETETAIYTKTEDFLESTFEGGAITFFTDRLKEEATESKAFVSQDGMRSETVDFEIFNISVRKQEEEFQVYAIYKVALTGLEGEWDQPHEQQLLYLSSDIRWVKEDGEWKVDRHDLQPLSAGAHIIEANTSSSS</sequence>
<dbReference type="EMBL" id="CP019642">
    <property type="protein sequence ID" value="AQQ55590.1"/>
    <property type="molecule type" value="Genomic_DNA"/>
</dbReference>
<dbReference type="OrthoDB" id="2450521at2"/>
<evidence type="ECO:0000313" key="2">
    <source>
        <dbReference type="Proteomes" id="UP000188184"/>
    </source>
</evidence>
<organism evidence="1 2">
    <name type="scientific">Planococcus lenghuensis</name>
    <dbReference type="NCBI Taxonomy" id="2213202"/>
    <lineage>
        <taxon>Bacteria</taxon>
        <taxon>Bacillati</taxon>
        <taxon>Bacillota</taxon>
        <taxon>Bacilli</taxon>
        <taxon>Bacillales</taxon>
        <taxon>Caryophanaceae</taxon>
        <taxon>Planococcus</taxon>
    </lineage>
</organism>
<accession>A0A1Q2L570</accession>
<dbReference type="KEGG" id="pmar:B0X71_20675"/>
<keyword evidence="1" id="KW-0614">Plasmid</keyword>
<geneLocation type="plasmid" evidence="1 2">
    <name>unnamed2</name>
</geneLocation>